<evidence type="ECO:0000256" key="2">
    <source>
        <dbReference type="ARBA" id="ARBA00005220"/>
    </source>
</evidence>
<dbReference type="InterPro" id="IPR007524">
    <property type="entry name" value="Pec_lyase_N"/>
</dbReference>
<dbReference type="Pfam" id="PF00544">
    <property type="entry name" value="Pectate_lyase_4"/>
    <property type="match status" value="1"/>
</dbReference>
<keyword evidence="13" id="KW-1185">Reference proteome</keyword>
<dbReference type="Pfam" id="PF04431">
    <property type="entry name" value="Pec_lyase_N"/>
    <property type="match status" value="1"/>
</dbReference>
<keyword evidence="9 10" id="KW-0456">Lyase</keyword>
<dbReference type="SUPFAM" id="SSF51126">
    <property type="entry name" value="Pectin lyase-like"/>
    <property type="match status" value="1"/>
</dbReference>
<organism evidence="12">
    <name type="scientific">Oryza glumipatula</name>
    <dbReference type="NCBI Taxonomy" id="40148"/>
    <lineage>
        <taxon>Eukaryota</taxon>
        <taxon>Viridiplantae</taxon>
        <taxon>Streptophyta</taxon>
        <taxon>Embryophyta</taxon>
        <taxon>Tracheophyta</taxon>
        <taxon>Spermatophyta</taxon>
        <taxon>Magnoliopsida</taxon>
        <taxon>Liliopsida</taxon>
        <taxon>Poales</taxon>
        <taxon>Poaceae</taxon>
        <taxon>BOP clade</taxon>
        <taxon>Oryzoideae</taxon>
        <taxon>Oryzeae</taxon>
        <taxon>Oryzinae</taxon>
        <taxon>Oryza</taxon>
    </lineage>
</organism>
<dbReference type="Gene3D" id="2.160.20.10">
    <property type="entry name" value="Single-stranded right-handed beta-helix, Pectin lyase-like"/>
    <property type="match status" value="1"/>
</dbReference>
<dbReference type="EnsemblPlants" id="OGLUM02G08710.1">
    <property type="protein sequence ID" value="OGLUM02G08710.1"/>
    <property type="gene ID" value="OGLUM02G08710"/>
</dbReference>
<dbReference type="PANTHER" id="PTHR31683:SF208">
    <property type="entry name" value="PECTATE LYASE"/>
    <property type="match status" value="1"/>
</dbReference>
<keyword evidence="8" id="KW-0325">Glycoprotein</keyword>
<dbReference type="EC" id="4.2.2.2" evidence="4 10"/>
<evidence type="ECO:0000256" key="7">
    <source>
        <dbReference type="ARBA" id="ARBA00022837"/>
    </source>
</evidence>
<evidence type="ECO:0000313" key="12">
    <source>
        <dbReference type="EnsemblPlants" id="OGLUM02G08710.1"/>
    </source>
</evidence>
<proteinExistence type="inferred from homology"/>
<dbReference type="AlphaFoldDB" id="A0A0D9YP91"/>
<dbReference type="InterPro" id="IPR045032">
    <property type="entry name" value="PEL"/>
</dbReference>
<dbReference type="GO" id="GO:0045490">
    <property type="term" value="P:pectin catabolic process"/>
    <property type="evidence" value="ECO:0007669"/>
    <property type="project" value="UniProtKB-UniPathway"/>
</dbReference>
<dbReference type="PRINTS" id="PR00807">
    <property type="entry name" value="AMBALLERGEN"/>
</dbReference>
<dbReference type="InterPro" id="IPR012334">
    <property type="entry name" value="Pectin_lyas_fold"/>
</dbReference>
<keyword evidence="5 10" id="KW-0479">Metal-binding</keyword>
<feature type="chain" id="PRO_5005115613" description="Pectate lyase" evidence="10">
    <location>
        <begin position="28"/>
        <end position="457"/>
    </location>
</feature>
<evidence type="ECO:0000313" key="13">
    <source>
        <dbReference type="Proteomes" id="UP000026961"/>
    </source>
</evidence>
<dbReference type="UniPathway" id="UPA00545">
    <property type="reaction ID" value="UER00824"/>
</dbReference>
<reference evidence="12" key="1">
    <citation type="submission" date="2015-04" db="UniProtKB">
        <authorList>
            <consortium name="EnsemblPlants"/>
        </authorList>
    </citation>
    <scope>IDENTIFICATION</scope>
</reference>
<comment type="similarity">
    <text evidence="3 10">Belongs to the polysaccharide lyase 1 family.</text>
</comment>
<accession>A0A0D9YP91</accession>
<reference evidence="12" key="2">
    <citation type="submission" date="2018-05" db="EMBL/GenBank/DDBJ databases">
        <title>OgluRS3 (Oryza glumaepatula Reference Sequence Version 3).</title>
        <authorList>
            <person name="Zhang J."/>
            <person name="Kudrna D."/>
            <person name="Lee S."/>
            <person name="Talag J."/>
            <person name="Welchert J."/>
            <person name="Wing R.A."/>
        </authorList>
    </citation>
    <scope>NUCLEOTIDE SEQUENCE [LARGE SCALE GENOMIC DNA]</scope>
</reference>
<evidence type="ECO:0000256" key="9">
    <source>
        <dbReference type="ARBA" id="ARBA00023239"/>
    </source>
</evidence>
<evidence type="ECO:0000256" key="4">
    <source>
        <dbReference type="ARBA" id="ARBA00012272"/>
    </source>
</evidence>
<name>A0A0D9YP91_9ORYZ</name>
<evidence type="ECO:0000256" key="10">
    <source>
        <dbReference type="RuleBase" id="RU361123"/>
    </source>
</evidence>
<dbReference type="HOGENOM" id="CLU_026608_2_1_1"/>
<dbReference type="Gramene" id="OGLUM02G08710.1">
    <property type="protein sequence ID" value="OGLUM02G08710.1"/>
    <property type="gene ID" value="OGLUM02G08710"/>
</dbReference>
<comment type="catalytic activity">
    <reaction evidence="1 10">
        <text>Eliminative cleavage of (1-&gt;4)-alpha-D-galacturonan to give oligosaccharides with 4-deoxy-alpha-D-galact-4-enuronosyl groups at their non-reducing ends.</text>
        <dbReference type="EC" id="4.2.2.2"/>
    </reaction>
</comment>
<dbReference type="GO" id="GO:0030570">
    <property type="term" value="F:pectate lyase activity"/>
    <property type="evidence" value="ECO:0007669"/>
    <property type="project" value="UniProtKB-EC"/>
</dbReference>
<dbReference type="Proteomes" id="UP000026961">
    <property type="component" value="Chromosome 2"/>
</dbReference>
<comment type="pathway">
    <text evidence="2 10">Glycan metabolism; pectin degradation; 2-dehydro-3-deoxy-D-gluconate from pectin: step 2/5.</text>
</comment>
<dbReference type="eggNOG" id="ENOG502QQE2">
    <property type="taxonomic scope" value="Eukaryota"/>
</dbReference>
<comment type="cofactor">
    <cofactor evidence="10">
        <name>Ca(2+)</name>
        <dbReference type="ChEBI" id="CHEBI:29108"/>
    </cofactor>
    <text evidence="10">Binds 1 Ca(2+) ion. Required for its activity.</text>
</comment>
<dbReference type="GO" id="GO:0046872">
    <property type="term" value="F:metal ion binding"/>
    <property type="evidence" value="ECO:0007669"/>
    <property type="project" value="UniProtKB-KW"/>
</dbReference>
<evidence type="ECO:0000256" key="3">
    <source>
        <dbReference type="ARBA" id="ARBA00010980"/>
    </source>
</evidence>
<keyword evidence="6 10" id="KW-0732">Signal</keyword>
<sequence length="457" mass="50500">MDDQRLQWRKPGSFLLVAGVFLAAAAAVSNAGIGEFDEHWEKRRAAAEAAAEEVYKPDPFNVTNEFNHAVIRHAIHTIFVQILSTERGVLRRELSGKNSKYKGPCLATNPIDRCWRCRKDWATDRKRLARCAMGFGRGATGGVRGKIYVVTDPGDGDAANPRYGTLRWGAMQAAPLWITFAKSMVIRLTQELLVASDKTIDGRGAQVHIARGGAGITVQFARNVIITSLHVHDVKHSDGGAVRDSPTHIGPRTRADGDGISLFAATDVWVDHVSMSMCEDGLIDVVQGSTGVTISNSHFTNHNDVMLFGASDSYPQDKVMQITVAFNHFGRGLVQRMPRCRWGFFHVVNNDYTHWLMYAIGGGMSPTILSQGNRYIAPPNIAAKLITRHYAPEWEWKNWAWRSDGDLFMNGAYFQASNGAINRKVKGSDMVKPKPGSYVRRLTRFAGALSCRPGEPC</sequence>
<dbReference type="SMART" id="SM00656">
    <property type="entry name" value="Amb_all"/>
    <property type="match status" value="1"/>
</dbReference>
<dbReference type="InterPro" id="IPR011050">
    <property type="entry name" value="Pectin_lyase_fold/virulence"/>
</dbReference>
<feature type="domain" description="Pectate lyase" evidence="11">
    <location>
        <begin position="183"/>
        <end position="381"/>
    </location>
</feature>
<keyword evidence="7 10" id="KW-0106">Calcium</keyword>
<evidence type="ECO:0000256" key="5">
    <source>
        <dbReference type="ARBA" id="ARBA00022723"/>
    </source>
</evidence>
<dbReference type="STRING" id="40148.A0A0D9YP91"/>
<dbReference type="InterPro" id="IPR002022">
    <property type="entry name" value="Pec_lyase"/>
</dbReference>
<evidence type="ECO:0000259" key="11">
    <source>
        <dbReference type="SMART" id="SM00656"/>
    </source>
</evidence>
<feature type="signal peptide" evidence="10">
    <location>
        <begin position="1"/>
        <end position="27"/>
    </location>
</feature>
<dbReference type="PANTHER" id="PTHR31683">
    <property type="entry name" value="PECTATE LYASE 18-RELATED"/>
    <property type="match status" value="1"/>
</dbReference>
<evidence type="ECO:0000256" key="8">
    <source>
        <dbReference type="ARBA" id="ARBA00023180"/>
    </source>
</evidence>
<evidence type="ECO:0000256" key="1">
    <source>
        <dbReference type="ARBA" id="ARBA00000695"/>
    </source>
</evidence>
<dbReference type="InterPro" id="IPR018082">
    <property type="entry name" value="AmbAllergen"/>
</dbReference>
<protein>
    <recommendedName>
        <fullName evidence="4 10">Pectate lyase</fullName>
        <ecNumber evidence="4 10">4.2.2.2</ecNumber>
    </recommendedName>
</protein>
<evidence type="ECO:0000256" key="6">
    <source>
        <dbReference type="ARBA" id="ARBA00022729"/>
    </source>
</evidence>